<comment type="caution">
    <text evidence="2">The sequence shown here is derived from an EMBL/GenBank/DDBJ whole genome shotgun (WGS) entry which is preliminary data.</text>
</comment>
<dbReference type="AlphaFoldDB" id="R4Z3K2"/>
<dbReference type="OrthoDB" id="3254867at2"/>
<protein>
    <recommendedName>
        <fullName evidence="4">Ig-like domain-containing protein</fullName>
    </recommendedName>
</protein>
<feature type="signal peptide" evidence="1">
    <location>
        <begin position="1"/>
        <end position="28"/>
    </location>
</feature>
<evidence type="ECO:0000313" key="3">
    <source>
        <dbReference type="Proteomes" id="UP000018291"/>
    </source>
</evidence>
<dbReference type="HOGENOM" id="CLU_116212_1_1_11"/>
<dbReference type="EMBL" id="CANL01000024">
    <property type="protein sequence ID" value="CCM63856.1"/>
    <property type="molecule type" value="Genomic_DNA"/>
</dbReference>
<keyword evidence="3" id="KW-1185">Reference proteome</keyword>
<feature type="chain" id="PRO_5004384154" description="Ig-like domain-containing protein" evidence="1">
    <location>
        <begin position="29"/>
        <end position="142"/>
    </location>
</feature>
<evidence type="ECO:0000313" key="2">
    <source>
        <dbReference type="EMBL" id="CCM63856.1"/>
    </source>
</evidence>
<dbReference type="Proteomes" id="UP000018291">
    <property type="component" value="Unassembled WGS sequence"/>
</dbReference>
<evidence type="ECO:0008006" key="4">
    <source>
        <dbReference type="Google" id="ProtNLM"/>
    </source>
</evidence>
<sequence length="142" mass="15310">MTTPRSHVLNVVMAAAVLLLLTAGSACSTSPPPQGPVAFQSPSGRITCQMYDGADCMVNPNSWKLPPRPKWCDYDWGASVEVTTKAHLTCRGDANNPGSVLAYGRSTQRGNFVCLSERSGMTCVNKKNGHGFKVNRASYQLF</sequence>
<gene>
    <name evidence="2" type="ORF">BN381_300003</name>
</gene>
<dbReference type="RefSeq" id="WP_012227101.1">
    <property type="nucleotide sequence ID" value="NZ_HG422565.1"/>
</dbReference>
<dbReference type="Pfam" id="PF20341">
    <property type="entry name" value="DUF6636"/>
    <property type="match status" value="1"/>
</dbReference>
<proteinExistence type="predicted"/>
<keyword evidence="1" id="KW-0732">Signal</keyword>
<accession>R4Z3K2</accession>
<dbReference type="STRING" id="1229780.BN381_300003"/>
<dbReference type="eggNOG" id="COG0515">
    <property type="taxonomic scope" value="Bacteria"/>
</dbReference>
<organism evidence="2 3">
    <name type="scientific">Candidatus Neomicrothrix parvicella RN1</name>
    <dbReference type="NCBI Taxonomy" id="1229780"/>
    <lineage>
        <taxon>Bacteria</taxon>
        <taxon>Bacillati</taxon>
        <taxon>Actinomycetota</taxon>
        <taxon>Acidimicrobiia</taxon>
        <taxon>Acidimicrobiales</taxon>
        <taxon>Microthrixaceae</taxon>
        <taxon>Candidatus Neomicrothrix</taxon>
    </lineage>
</organism>
<name>R4Z3K2_9ACTN</name>
<reference evidence="2 3" key="1">
    <citation type="journal article" date="2013" name="ISME J.">
        <title>Metabolic model for the filamentous 'Candidatus Microthrix parvicella' based on genomic and metagenomic analyses.</title>
        <authorList>
            <person name="Jon McIlroy S."/>
            <person name="Kristiansen R."/>
            <person name="Albertsen M."/>
            <person name="Michael Karst S."/>
            <person name="Rossetti S."/>
            <person name="Lund Nielsen J."/>
            <person name="Tandoi V."/>
            <person name="James Seviour R."/>
            <person name="Nielsen P.H."/>
        </authorList>
    </citation>
    <scope>NUCLEOTIDE SEQUENCE [LARGE SCALE GENOMIC DNA]</scope>
    <source>
        <strain evidence="2 3">RN1</strain>
    </source>
</reference>
<dbReference type="PROSITE" id="PS51257">
    <property type="entry name" value="PROKAR_LIPOPROTEIN"/>
    <property type="match status" value="1"/>
</dbReference>
<evidence type="ECO:0000256" key="1">
    <source>
        <dbReference type="SAM" id="SignalP"/>
    </source>
</evidence>
<dbReference type="InterPro" id="IPR046576">
    <property type="entry name" value="DUF6636"/>
</dbReference>